<sequence>MRTESRLLQMFVAVADALSFTRAADALHVAQPWLSAQIRKLERQLGFELFIRDSRRVALSEQGAALLAPARAVMQALDAFNAGALLLRRQQEWPLLRIGLPPYSHLFAERVVLLERFAQIHPRLRIETVVGWSPELVEKVADEKLDMAFVVGEVIDPALEYRVVAQSSCELLCRRDDPLAQLDVVSDRDLHDRTVLVFERALNPPLYDQLFNGPKRAGAVLRVDHEMMSDLWLEHILANRALGLNFIRRPPAQLQEQLCARPMIDQRPVLLRLARRRGTPHPATELCWRMASAFEGIADAG</sequence>
<dbReference type="InterPro" id="IPR005119">
    <property type="entry name" value="LysR_subst-bd"/>
</dbReference>
<dbReference type="Pfam" id="PF00126">
    <property type="entry name" value="HTH_1"/>
    <property type="match status" value="1"/>
</dbReference>
<gene>
    <name evidence="6" type="ORF">VA603_06365</name>
</gene>
<evidence type="ECO:0000256" key="1">
    <source>
        <dbReference type="ARBA" id="ARBA00009437"/>
    </source>
</evidence>
<proteinExistence type="inferred from homology"/>
<evidence type="ECO:0000313" key="6">
    <source>
        <dbReference type="EMBL" id="MEA5667159.1"/>
    </source>
</evidence>
<keyword evidence="3" id="KW-0238">DNA-binding</keyword>
<comment type="caution">
    <text evidence="6">The sequence shown here is derived from an EMBL/GenBank/DDBJ whole genome shotgun (WGS) entry which is preliminary data.</text>
</comment>
<feature type="domain" description="HTH lysR-type" evidence="5">
    <location>
        <begin position="3"/>
        <end position="60"/>
    </location>
</feature>
<evidence type="ECO:0000256" key="2">
    <source>
        <dbReference type="ARBA" id="ARBA00023015"/>
    </source>
</evidence>
<dbReference type="InterPro" id="IPR036388">
    <property type="entry name" value="WH-like_DNA-bd_sf"/>
</dbReference>
<evidence type="ECO:0000259" key="5">
    <source>
        <dbReference type="PROSITE" id="PS50931"/>
    </source>
</evidence>
<dbReference type="Gene3D" id="1.10.10.10">
    <property type="entry name" value="Winged helix-like DNA-binding domain superfamily/Winged helix DNA-binding domain"/>
    <property type="match status" value="1"/>
</dbReference>
<accession>A0ABU5V1C7</accession>
<dbReference type="PROSITE" id="PS50931">
    <property type="entry name" value="HTH_LYSR"/>
    <property type="match status" value="1"/>
</dbReference>
<reference evidence="6 7" key="1">
    <citation type="submission" date="2023-12" db="EMBL/GenBank/DDBJ databases">
        <title>Stenotrophomonas guangdongensis sp. nov., isolated from wilted pepper plants (Capsicum annuum).</title>
        <authorList>
            <person name="Qiu M."/>
            <person name="Li Y."/>
            <person name="Liu Q."/>
            <person name="Zhang X."/>
            <person name="Huang Y."/>
            <person name="Guo R."/>
            <person name="Hu M."/>
            <person name="Zhou J."/>
            <person name="Zhou X."/>
        </authorList>
    </citation>
    <scope>NUCLEOTIDE SEQUENCE [LARGE SCALE GENOMIC DNA]</scope>
    <source>
        <strain evidence="6 7">MH1</strain>
    </source>
</reference>
<evidence type="ECO:0000256" key="3">
    <source>
        <dbReference type="ARBA" id="ARBA00023125"/>
    </source>
</evidence>
<organism evidence="6 7">
    <name type="scientific">Stenotrophomonas capsici</name>
    <dbReference type="NCBI Taxonomy" id="3110230"/>
    <lineage>
        <taxon>Bacteria</taxon>
        <taxon>Pseudomonadati</taxon>
        <taxon>Pseudomonadota</taxon>
        <taxon>Gammaproteobacteria</taxon>
        <taxon>Lysobacterales</taxon>
        <taxon>Lysobacteraceae</taxon>
        <taxon>Stenotrophomonas</taxon>
    </lineage>
</organism>
<dbReference type="Gene3D" id="3.40.190.10">
    <property type="entry name" value="Periplasmic binding protein-like II"/>
    <property type="match status" value="2"/>
</dbReference>
<dbReference type="EMBL" id="JAYFUH010000074">
    <property type="protein sequence ID" value="MEA5667159.1"/>
    <property type="molecule type" value="Genomic_DNA"/>
</dbReference>
<dbReference type="PANTHER" id="PTHR30346">
    <property type="entry name" value="TRANSCRIPTIONAL DUAL REGULATOR HCAR-RELATED"/>
    <property type="match status" value="1"/>
</dbReference>
<dbReference type="InterPro" id="IPR036390">
    <property type="entry name" value="WH_DNA-bd_sf"/>
</dbReference>
<dbReference type="InterPro" id="IPR000847">
    <property type="entry name" value="LysR_HTH_N"/>
</dbReference>
<keyword evidence="4" id="KW-0804">Transcription</keyword>
<dbReference type="PRINTS" id="PR00039">
    <property type="entry name" value="HTHLYSR"/>
</dbReference>
<evidence type="ECO:0000256" key="4">
    <source>
        <dbReference type="ARBA" id="ARBA00023163"/>
    </source>
</evidence>
<keyword evidence="7" id="KW-1185">Reference proteome</keyword>
<keyword evidence="2" id="KW-0805">Transcription regulation</keyword>
<evidence type="ECO:0000313" key="7">
    <source>
        <dbReference type="Proteomes" id="UP001301653"/>
    </source>
</evidence>
<dbReference type="SUPFAM" id="SSF53850">
    <property type="entry name" value="Periplasmic binding protein-like II"/>
    <property type="match status" value="1"/>
</dbReference>
<dbReference type="PANTHER" id="PTHR30346:SF0">
    <property type="entry name" value="HCA OPERON TRANSCRIPTIONAL ACTIVATOR HCAR"/>
    <property type="match status" value="1"/>
</dbReference>
<name>A0ABU5V1C7_9GAMM</name>
<dbReference type="Proteomes" id="UP001301653">
    <property type="component" value="Unassembled WGS sequence"/>
</dbReference>
<protein>
    <submittedName>
        <fullName evidence="6">LysR family transcriptional regulator</fullName>
    </submittedName>
</protein>
<dbReference type="SUPFAM" id="SSF46785">
    <property type="entry name" value="Winged helix' DNA-binding domain"/>
    <property type="match status" value="1"/>
</dbReference>
<dbReference type="Pfam" id="PF03466">
    <property type="entry name" value="LysR_substrate"/>
    <property type="match status" value="1"/>
</dbReference>
<dbReference type="RefSeq" id="WP_323438286.1">
    <property type="nucleotide sequence ID" value="NZ_JAYFUH010000074.1"/>
</dbReference>
<comment type="similarity">
    <text evidence="1">Belongs to the LysR transcriptional regulatory family.</text>
</comment>